<dbReference type="EC" id="5.3.3.1" evidence="11"/>
<keyword evidence="7" id="KW-0443">Lipid metabolism</keyword>
<name>A0A1I4E365_9HYPH</name>
<dbReference type="InterPro" id="IPR007867">
    <property type="entry name" value="GMC_OxRtase_C"/>
</dbReference>
<keyword evidence="4" id="KW-0285">Flavoprotein</keyword>
<evidence type="ECO:0000256" key="7">
    <source>
        <dbReference type="ARBA" id="ARBA00023098"/>
    </source>
</evidence>
<keyword evidence="5" id="KW-0274">FAD</keyword>
<dbReference type="Pfam" id="PF12697">
    <property type="entry name" value="Abhydrolase_6"/>
    <property type="match status" value="1"/>
</dbReference>
<keyword evidence="10" id="KW-0413">Isomerase</keyword>
<comment type="similarity">
    <text evidence="2">Belongs to the GMC oxidoreductase family.</text>
</comment>
<evidence type="ECO:0000256" key="16">
    <source>
        <dbReference type="SAM" id="MobiDB-lite"/>
    </source>
</evidence>
<dbReference type="Pfam" id="PF05199">
    <property type="entry name" value="GMC_oxred_C"/>
    <property type="match status" value="1"/>
</dbReference>
<reference evidence="21 22" key="1">
    <citation type="submission" date="2016-10" db="EMBL/GenBank/DDBJ databases">
        <authorList>
            <person name="Varghese N."/>
            <person name="Submissions S."/>
        </authorList>
    </citation>
    <scope>NUCLEOTIDE SEQUENCE [LARGE SCALE GENOMIC DNA]</scope>
    <source>
        <strain evidence="21 22">DSM 21822</strain>
    </source>
</reference>
<keyword evidence="22" id="KW-1185">Reference proteome</keyword>
<dbReference type="SUPFAM" id="SSF51905">
    <property type="entry name" value="FAD/NAD(P)-binding domain"/>
    <property type="match status" value="1"/>
</dbReference>
<dbReference type="InterPro" id="IPR000073">
    <property type="entry name" value="AB_hydrolase_1"/>
</dbReference>
<evidence type="ECO:0000256" key="9">
    <source>
        <dbReference type="ARBA" id="ARBA00023221"/>
    </source>
</evidence>
<evidence type="ECO:0000313" key="21">
    <source>
        <dbReference type="EMBL" id="SFL00205.1"/>
    </source>
</evidence>
<keyword evidence="8" id="KW-1207">Sterol metabolism</keyword>
<dbReference type="InterPro" id="IPR000172">
    <property type="entry name" value="GMC_OxRdtase_N"/>
</dbReference>
<evidence type="ECO:0000259" key="20">
    <source>
        <dbReference type="Pfam" id="PF12697"/>
    </source>
</evidence>
<dbReference type="GO" id="GO:0016995">
    <property type="term" value="F:cholesterol oxidase activity"/>
    <property type="evidence" value="ECO:0007669"/>
    <property type="project" value="UniProtKB-EC"/>
</dbReference>
<organism evidence="21 22">
    <name type="scientific">Neomesorhizobium albiziae</name>
    <dbReference type="NCBI Taxonomy" id="335020"/>
    <lineage>
        <taxon>Bacteria</taxon>
        <taxon>Pseudomonadati</taxon>
        <taxon>Pseudomonadota</taxon>
        <taxon>Alphaproteobacteria</taxon>
        <taxon>Hyphomicrobiales</taxon>
        <taxon>Phyllobacteriaceae</taxon>
        <taxon>Neomesorhizobium</taxon>
    </lineage>
</organism>
<keyword evidence="6" id="KW-0560">Oxidoreductase</keyword>
<feature type="domain" description="PhoD-like phosphatase metallophosphatase" evidence="19">
    <location>
        <begin position="1656"/>
        <end position="1892"/>
    </location>
</feature>
<gene>
    <name evidence="21" type="ORF">SAMN04488498_12236</name>
</gene>
<evidence type="ECO:0000259" key="17">
    <source>
        <dbReference type="Pfam" id="PF00732"/>
    </source>
</evidence>
<dbReference type="InterPro" id="IPR029058">
    <property type="entry name" value="AB_hydrolase_fold"/>
</dbReference>
<dbReference type="InterPro" id="IPR036188">
    <property type="entry name" value="FAD/NAD-bd_sf"/>
</dbReference>
<evidence type="ECO:0000256" key="13">
    <source>
        <dbReference type="ARBA" id="ARBA00049723"/>
    </source>
</evidence>
<dbReference type="EMBL" id="FOSL01000022">
    <property type="protein sequence ID" value="SFL00205.1"/>
    <property type="molecule type" value="Genomic_DNA"/>
</dbReference>
<feature type="domain" description="Glucose-methanol-choline oxidoreductase N-terminal" evidence="17">
    <location>
        <begin position="64"/>
        <end position="328"/>
    </location>
</feature>
<dbReference type="PANTHER" id="PTHR47470">
    <property type="entry name" value="CHOLESTEROL OXIDASE"/>
    <property type="match status" value="1"/>
</dbReference>
<dbReference type="InterPro" id="IPR018946">
    <property type="entry name" value="PhoD-like_MPP"/>
</dbReference>
<accession>A0A1I4E365</accession>
<evidence type="ECO:0000256" key="6">
    <source>
        <dbReference type="ARBA" id="ARBA00023002"/>
    </source>
</evidence>
<feature type="region of interest" description="Disordered" evidence="16">
    <location>
        <begin position="1718"/>
        <end position="1737"/>
    </location>
</feature>
<comment type="cofactor">
    <cofactor evidence="1">
        <name>FAD</name>
        <dbReference type="ChEBI" id="CHEBI:57692"/>
    </cofactor>
</comment>
<evidence type="ECO:0000259" key="19">
    <source>
        <dbReference type="Pfam" id="PF09423"/>
    </source>
</evidence>
<feature type="domain" description="AB hydrolase-1" evidence="20">
    <location>
        <begin position="1010"/>
        <end position="1192"/>
    </location>
</feature>
<evidence type="ECO:0000256" key="8">
    <source>
        <dbReference type="ARBA" id="ARBA00023166"/>
    </source>
</evidence>
<dbReference type="Pfam" id="PF09423">
    <property type="entry name" value="PhoD"/>
    <property type="match status" value="1"/>
</dbReference>
<dbReference type="Gene3D" id="3.40.50.1820">
    <property type="entry name" value="alpha/beta hydrolase"/>
    <property type="match status" value="1"/>
</dbReference>
<evidence type="ECO:0000256" key="1">
    <source>
        <dbReference type="ARBA" id="ARBA00001974"/>
    </source>
</evidence>
<evidence type="ECO:0000313" key="22">
    <source>
        <dbReference type="Proteomes" id="UP000323300"/>
    </source>
</evidence>
<dbReference type="GO" id="GO:0050660">
    <property type="term" value="F:flavin adenine dinucleotide binding"/>
    <property type="evidence" value="ECO:0007669"/>
    <property type="project" value="InterPro"/>
</dbReference>
<dbReference type="Pfam" id="PF00732">
    <property type="entry name" value="GMC_oxred_N"/>
    <property type="match status" value="1"/>
</dbReference>
<dbReference type="GO" id="GO:0008203">
    <property type="term" value="P:cholesterol metabolic process"/>
    <property type="evidence" value="ECO:0007669"/>
    <property type="project" value="UniProtKB-KW"/>
</dbReference>
<evidence type="ECO:0000256" key="11">
    <source>
        <dbReference type="ARBA" id="ARBA00038856"/>
    </source>
</evidence>
<evidence type="ECO:0000256" key="15">
    <source>
        <dbReference type="ARBA" id="ARBA00049778"/>
    </source>
</evidence>
<evidence type="ECO:0000256" key="3">
    <source>
        <dbReference type="ARBA" id="ARBA00022548"/>
    </source>
</evidence>
<keyword evidence="9" id="KW-0753">Steroid metabolism</keyword>
<dbReference type="GO" id="GO:0004769">
    <property type="term" value="F:steroid Delta-isomerase activity"/>
    <property type="evidence" value="ECO:0007669"/>
    <property type="project" value="UniProtKB-EC"/>
</dbReference>
<dbReference type="InterPro" id="IPR038607">
    <property type="entry name" value="PhoD-like_sf"/>
</dbReference>
<dbReference type="PANTHER" id="PTHR47470:SF1">
    <property type="entry name" value="FAD-DEPENDENT OXIDOREDUCTASE 2 FAD BINDING DOMAIN-CONTAINING PROTEIN"/>
    <property type="match status" value="1"/>
</dbReference>
<dbReference type="InterPro" id="IPR052542">
    <property type="entry name" value="Cholesterol_Oxidase"/>
</dbReference>
<evidence type="ECO:0000256" key="5">
    <source>
        <dbReference type="ARBA" id="ARBA00022827"/>
    </source>
</evidence>
<evidence type="ECO:0000256" key="12">
    <source>
        <dbReference type="ARBA" id="ARBA00049645"/>
    </source>
</evidence>
<dbReference type="Proteomes" id="UP000323300">
    <property type="component" value="Unassembled WGS sequence"/>
</dbReference>
<sequence length="2005" mass="219931">MRDDVGRPAFKRAASWLSSSLTSLVDEQGTDFFDVLIVGSGYGGAVAAAELGGCVDDNGKLSVCVLERGQEYMAGMFPSRMSELPGHVRFVTPGAKRQSGTLDGLYDLRWSADAVALMASGLGGGSLINAGVMEMPIRPVFAEAGWPKGIRDDTEAIFSLSQRVSDYLGAVRFANEIPKQLDKTNALRELHSHTFNKLQPEIGEKLRPATFKETHVTIAANPGDNHAGVTLDPCLLCGDCATGCNHNAKNSLDLNLLVRASNAGVKMVTGATVLRIKPIERGQGGWLIEVNHTDAHLRDRQPKPFVLRARRVILAAGTFGSTEILKRSHDDITFPISPQVGRRFSANGDMIAVAYGLGKNVNAVADEATDPLDPNVSRSVGPTITAMIDLREGNPETDVVIQDLAVPGPLRRLFEESTTTFDAINNLVSGDWSKHRRDRPRPDTASVNPDAIRDSLVLAMIARDSADGELVMADRNPHDPDNADGMLTVRWPELRLDSRFAKQHEMLATLIKPTGGRLVNNLLWRPLSEKLEGIFGRQRGPSVTVHPLGGCAMGSDFHAGVTNQWGQVFIAEEPGDPTVDPATFEGLAVLDGSIIPTSLGINPALTIATLALRALGKLKEAWQLTGGGLTEAENGSAAKSGRRPAFVRPTVDTEPVKTQIELTEQVRGCVTLYDGAGNPNTHEVELTLTTEPVEIARLLARDTPKGGRCMRIAPGRVGQPGKGRLRILRKRCSFDAVSDEVDEATDVAMVAEISGTLSLFALEDSGPIRRITRSFWAWINNRGMRDIAHSVIRARQRRLRLMPPHMEKGQPWWRYFVDIFLLLTHSGGMRLVEYDLRIDNAKVLHDGELDAAHFKGRAIRGVKRLTYARFASPWTQAMEMTLEKFPDMTTGIAGTRPKLTLNKRYLAKQSVPLIRVVDQQDGIAAWIDLFSLALYGLRVLLEVHSLSFRKPDAPADREPQRLPGALPGIGSPQIDWLTVDGSVAFPVRIRLARYDGSGRKPGCNIPQRPVLLIHGYSASGTTFAHPAVPGNLVETLYNAGRDVWVLDLRTSAGLPTATGDWPFEVMAEKDIPIAIDRVLETTNAGRVDVVAHCMGAAMFSMAMLGVDEPDTELQQVPKVLAQGKLQKRFPFAENMPRKIGRVVFSQVGPAMLMSPSNILAAYLMRYVRFFLSLEKYEFSPRGELPLTDQLLDRGLAAMGVTPEEFRRENPRWPLGKATPWVGTRHRMDALYANTFALKNVSDEVLDHLDDFFGAISVQTISQVIHFVGYNTVTDRDGINRYVLPSRVQERLQFPMMSIHGKENGLVDPATLALMRNLLAASNVRYLNGLAEAVEQTLPPEAMKQLIETAAGPHLVLDRASYLTWLIDGHGHQDCLIGKHAGSICDVIAHYLGQPDAEKVEEVQAMPQKPGISRVLMADYAVDLATAKAPFPFVARAPALGVSVSVRRNKIRIAAADTSGSGVPLGAWILPVEPRKGQADKLQRRMPKGSESAQALEPLYIGLEIKREDLSRGSKFPYTFEASASKWPRSKQVLLLLIYHQAEGIGGTARHPEPASAAHAISPMLGGALHAECIDKALRCDRLDQLRGGLIDSGPLGELHDLPTLQKDSAQKVTFALASCQYPSDILNAMPNGVDATPGPADRSLLSLGDRLGLRDSPTLLLLAGDQIYTDATAGLFDPKILDEKFRIPHERRAQSRGVNSVRQNFGLRVEAMLDDHEISDNWAPNDPDPNADPDSDEIAESTLKRGRRAYFRYERGILESDNVSIWRSFVHEGFPFFLSDTRTRRGGRNARNWRRARIMGERQFQSLCSWMLAQPADRPKFVLTPSLLLPRRLCSVEDPGRALHSDVWEGYPRSMHRLLKFISDERISNLVFLSGDEHLGMTAEITLTSPQGDTVTVHSVHSAALYSPFPFANGITADFNEPDGFDFREVDWGPKPYHCEVTASFHPGDGFTIVTASQSPQGWELDVCFHNAAGKVKQNGVRRFILCKPATESSVPSAVCEPAST</sequence>
<protein>
    <recommendedName>
        <fullName evidence="14">Cholesterol oxidase</fullName>
        <ecNumber evidence="13">1.1.3.6</ecNumber>
        <ecNumber evidence="11">5.3.3.1</ecNumber>
    </recommendedName>
    <alternativeName>
        <fullName evidence="15">Cholesterol isomerase</fullName>
    </alternativeName>
</protein>
<evidence type="ECO:0000256" key="14">
    <source>
        <dbReference type="ARBA" id="ARBA00049744"/>
    </source>
</evidence>
<dbReference type="EC" id="1.1.3.6" evidence="13"/>
<evidence type="ECO:0000256" key="4">
    <source>
        <dbReference type="ARBA" id="ARBA00022630"/>
    </source>
</evidence>
<dbReference type="SUPFAM" id="SSF53474">
    <property type="entry name" value="alpha/beta-Hydrolases"/>
    <property type="match status" value="1"/>
</dbReference>
<evidence type="ECO:0000256" key="2">
    <source>
        <dbReference type="ARBA" id="ARBA00010790"/>
    </source>
</evidence>
<feature type="domain" description="Glucose-methanol-choline oxidoreductase C-terminal" evidence="18">
    <location>
        <begin position="543"/>
        <end position="611"/>
    </location>
</feature>
<dbReference type="Gene3D" id="3.60.21.70">
    <property type="entry name" value="PhoD-like phosphatase"/>
    <property type="match status" value="1"/>
</dbReference>
<evidence type="ECO:0000256" key="10">
    <source>
        <dbReference type="ARBA" id="ARBA00023235"/>
    </source>
</evidence>
<keyword evidence="3" id="KW-0153">Cholesterol metabolism</keyword>
<comment type="pathway">
    <text evidence="12">Steroid metabolism; cholesterol degradation.</text>
</comment>
<dbReference type="Gene3D" id="3.50.50.60">
    <property type="entry name" value="FAD/NAD(P)-binding domain"/>
    <property type="match status" value="3"/>
</dbReference>
<proteinExistence type="inferred from homology"/>
<evidence type="ECO:0000259" key="18">
    <source>
        <dbReference type="Pfam" id="PF05199"/>
    </source>
</evidence>